<dbReference type="EMBL" id="ML743568">
    <property type="protein sequence ID" value="KAE8138903.1"/>
    <property type="molecule type" value="Genomic_DNA"/>
</dbReference>
<reference evidence="1 2" key="1">
    <citation type="submission" date="2019-04" db="EMBL/GenBank/DDBJ databases">
        <title>Friends and foes A comparative genomics study of 23 Aspergillus species from section Flavi.</title>
        <authorList>
            <consortium name="DOE Joint Genome Institute"/>
            <person name="Kjaerbolling I."/>
            <person name="Vesth T."/>
            <person name="Frisvad J.C."/>
            <person name="Nybo J.L."/>
            <person name="Theobald S."/>
            <person name="Kildgaard S."/>
            <person name="Isbrandt T."/>
            <person name="Kuo A."/>
            <person name="Sato A."/>
            <person name="Lyhne E.K."/>
            <person name="Kogle M.E."/>
            <person name="Wiebenga A."/>
            <person name="Kun R.S."/>
            <person name="Lubbers R.J."/>
            <person name="Makela M.R."/>
            <person name="Barry K."/>
            <person name="Chovatia M."/>
            <person name="Clum A."/>
            <person name="Daum C."/>
            <person name="Haridas S."/>
            <person name="He G."/>
            <person name="LaButti K."/>
            <person name="Lipzen A."/>
            <person name="Mondo S."/>
            <person name="Riley R."/>
            <person name="Salamov A."/>
            <person name="Simmons B.A."/>
            <person name="Magnuson J.K."/>
            <person name="Henrissat B."/>
            <person name="Mortensen U.H."/>
            <person name="Larsen T.O."/>
            <person name="Devries R.P."/>
            <person name="Grigoriev I.V."/>
            <person name="Machida M."/>
            <person name="Baker S.E."/>
            <person name="Andersen M.R."/>
        </authorList>
    </citation>
    <scope>NUCLEOTIDE SEQUENCE [LARGE SCALE GENOMIC DNA]</scope>
    <source>
        <strain evidence="1 2">CBS 117625</strain>
    </source>
</reference>
<dbReference type="AlphaFoldDB" id="A0A5N6SZN6"/>
<accession>A0A5N6SZN6</accession>
<gene>
    <name evidence="1" type="ORF">BDV38DRAFT_243206</name>
</gene>
<dbReference type="OrthoDB" id="48988at2759"/>
<evidence type="ECO:0000313" key="1">
    <source>
        <dbReference type="EMBL" id="KAE8138903.1"/>
    </source>
</evidence>
<dbReference type="RefSeq" id="XP_031914966.1">
    <property type="nucleotide sequence ID" value="XM_032054200.1"/>
</dbReference>
<protein>
    <recommendedName>
        <fullName evidence="3">NADP-dependent oxidoreductase domain-containing protein</fullName>
    </recommendedName>
</protein>
<evidence type="ECO:0000313" key="2">
    <source>
        <dbReference type="Proteomes" id="UP000325672"/>
    </source>
</evidence>
<organism evidence="1 2">
    <name type="scientific">Aspergillus pseudotamarii</name>
    <dbReference type="NCBI Taxonomy" id="132259"/>
    <lineage>
        <taxon>Eukaryota</taxon>
        <taxon>Fungi</taxon>
        <taxon>Dikarya</taxon>
        <taxon>Ascomycota</taxon>
        <taxon>Pezizomycotina</taxon>
        <taxon>Eurotiomycetes</taxon>
        <taxon>Eurotiomycetidae</taxon>
        <taxon>Eurotiales</taxon>
        <taxon>Aspergillaceae</taxon>
        <taxon>Aspergillus</taxon>
        <taxon>Aspergillus subgen. Circumdati</taxon>
    </lineage>
</organism>
<dbReference type="Proteomes" id="UP000325672">
    <property type="component" value="Unassembled WGS sequence"/>
</dbReference>
<keyword evidence="2" id="KW-1185">Reference proteome</keyword>
<proteinExistence type="predicted"/>
<evidence type="ECO:0008006" key="3">
    <source>
        <dbReference type="Google" id="ProtNLM"/>
    </source>
</evidence>
<name>A0A5N6SZN6_ASPPS</name>
<dbReference type="GeneID" id="43638410"/>
<sequence>MAATGRFDDTTSRGEIYVHTCGNPTYLDPLDERSDIAQSAGCRKADLAYQWVRYHSLLRREWGDAVLFATSSLGQLRMTMKGFITGSLGKALVHRVKWIVGEFGRPCTRGYV</sequence>